<dbReference type="GO" id="GO:0003700">
    <property type="term" value="F:DNA-binding transcription factor activity"/>
    <property type="evidence" value="ECO:0007669"/>
    <property type="project" value="TreeGrafter"/>
</dbReference>
<dbReference type="GO" id="GO:0000976">
    <property type="term" value="F:transcription cis-regulatory region binding"/>
    <property type="evidence" value="ECO:0007669"/>
    <property type="project" value="TreeGrafter"/>
</dbReference>
<dbReference type="EMBL" id="SIRE01000015">
    <property type="protein sequence ID" value="TBL76041.1"/>
    <property type="molecule type" value="Genomic_DNA"/>
</dbReference>
<dbReference type="PANTHER" id="PTHR30055:SF234">
    <property type="entry name" value="HTH-TYPE TRANSCRIPTIONAL REGULATOR BETI"/>
    <property type="match status" value="1"/>
</dbReference>
<dbReference type="InterPro" id="IPR009057">
    <property type="entry name" value="Homeodomain-like_sf"/>
</dbReference>
<reference evidence="6 7" key="1">
    <citation type="submission" date="2019-02" db="EMBL/GenBank/DDBJ databases">
        <title>Paenibacillus sp. nov., isolated from surface-sterilized tissue of Thalictrum simplex L.</title>
        <authorList>
            <person name="Tuo L."/>
        </authorList>
    </citation>
    <scope>NUCLEOTIDE SEQUENCE [LARGE SCALE GENOMIC DNA]</scope>
    <source>
        <strain evidence="6 7">N2SHLJ1</strain>
    </source>
</reference>
<keyword evidence="1" id="KW-0805">Transcription regulation</keyword>
<dbReference type="PANTHER" id="PTHR30055">
    <property type="entry name" value="HTH-TYPE TRANSCRIPTIONAL REGULATOR RUTR"/>
    <property type="match status" value="1"/>
</dbReference>
<evidence type="ECO:0000259" key="5">
    <source>
        <dbReference type="PROSITE" id="PS50977"/>
    </source>
</evidence>
<dbReference type="InterPro" id="IPR050109">
    <property type="entry name" value="HTH-type_TetR-like_transc_reg"/>
</dbReference>
<comment type="caution">
    <text evidence="6">The sequence shown here is derived from an EMBL/GenBank/DDBJ whole genome shotgun (WGS) entry which is preliminary data.</text>
</comment>
<keyword evidence="3" id="KW-0804">Transcription</keyword>
<dbReference type="InterPro" id="IPR036271">
    <property type="entry name" value="Tet_transcr_reg_TetR-rel_C_sf"/>
</dbReference>
<keyword evidence="2 4" id="KW-0238">DNA-binding</keyword>
<evidence type="ECO:0000256" key="3">
    <source>
        <dbReference type="ARBA" id="ARBA00023163"/>
    </source>
</evidence>
<dbReference type="Pfam" id="PF00440">
    <property type="entry name" value="TetR_N"/>
    <property type="match status" value="1"/>
</dbReference>
<dbReference type="PROSITE" id="PS50977">
    <property type="entry name" value="HTH_TETR_2"/>
    <property type="match status" value="1"/>
</dbReference>
<dbReference type="Proteomes" id="UP000293142">
    <property type="component" value="Unassembled WGS sequence"/>
</dbReference>
<evidence type="ECO:0000256" key="2">
    <source>
        <dbReference type="ARBA" id="ARBA00023125"/>
    </source>
</evidence>
<dbReference type="RefSeq" id="WP_131015386.1">
    <property type="nucleotide sequence ID" value="NZ_SIRE01000015.1"/>
</dbReference>
<organism evidence="6 7">
    <name type="scientific">Paenibacillus thalictri</name>
    <dbReference type="NCBI Taxonomy" id="2527873"/>
    <lineage>
        <taxon>Bacteria</taxon>
        <taxon>Bacillati</taxon>
        <taxon>Bacillota</taxon>
        <taxon>Bacilli</taxon>
        <taxon>Bacillales</taxon>
        <taxon>Paenibacillaceae</taxon>
        <taxon>Paenibacillus</taxon>
    </lineage>
</organism>
<evidence type="ECO:0000256" key="1">
    <source>
        <dbReference type="ARBA" id="ARBA00023015"/>
    </source>
</evidence>
<feature type="DNA-binding region" description="H-T-H motif" evidence="4">
    <location>
        <begin position="36"/>
        <end position="55"/>
    </location>
</feature>
<feature type="domain" description="HTH tetR-type" evidence="5">
    <location>
        <begin position="13"/>
        <end position="73"/>
    </location>
</feature>
<dbReference type="Gene3D" id="1.10.357.10">
    <property type="entry name" value="Tetracycline Repressor, domain 2"/>
    <property type="match status" value="1"/>
</dbReference>
<protein>
    <submittedName>
        <fullName evidence="6">TetR/AcrR family transcriptional regulator</fullName>
    </submittedName>
</protein>
<dbReference type="InterPro" id="IPR001647">
    <property type="entry name" value="HTH_TetR"/>
</dbReference>
<dbReference type="AlphaFoldDB" id="A0A4Q9DPH5"/>
<dbReference type="SUPFAM" id="SSF48498">
    <property type="entry name" value="Tetracyclin repressor-like, C-terminal domain"/>
    <property type="match status" value="1"/>
</dbReference>
<name>A0A4Q9DPH5_9BACL</name>
<sequence>MPRNKEQNEEIRRERKEAIIRSALKVYVAKGYAAAEIGDVAEQAGVARGLVYYYFKDKMSLFRELFVFMFDQSKKHIESHFSSGAPVREQLEGLVRTMHANMLKESDSVLFFMRMRHDLNELFTTDELNKWSWRHDNMSLIRSVIKQGMERGELRAMSHELLASLYWGAVMSGMMHMRHVAQELREQGRSGEEIAELTRCELEDAVVCCMAILNPPMKEQGKDVDEA</sequence>
<evidence type="ECO:0000313" key="7">
    <source>
        <dbReference type="Proteomes" id="UP000293142"/>
    </source>
</evidence>
<keyword evidence="7" id="KW-1185">Reference proteome</keyword>
<gene>
    <name evidence="6" type="ORF">EYB31_21045</name>
</gene>
<proteinExistence type="predicted"/>
<evidence type="ECO:0000256" key="4">
    <source>
        <dbReference type="PROSITE-ProRule" id="PRU00335"/>
    </source>
</evidence>
<dbReference type="SUPFAM" id="SSF46689">
    <property type="entry name" value="Homeodomain-like"/>
    <property type="match status" value="1"/>
</dbReference>
<dbReference type="OrthoDB" id="2373640at2"/>
<dbReference type="PRINTS" id="PR00455">
    <property type="entry name" value="HTHTETR"/>
</dbReference>
<accession>A0A4Q9DPH5</accession>
<evidence type="ECO:0000313" key="6">
    <source>
        <dbReference type="EMBL" id="TBL76041.1"/>
    </source>
</evidence>